<evidence type="ECO:0000256" key="2">
    <source>
        <dbReference type="ARBA" id="ARBA00007581"/>
    </source>
</evidence>
<evidence type="ECO:0000256" key="4">
    <source>
        <dbReference type="ARBA" id="ARBA00022833"/>
    </source>
</evidence>
<organism evidence="7 8">
    <name type="scientific">Lodderomyces elongisporus (strain ATCC 11503 / CBS 2605 / JCM 1781 / NBRC 1676 / NRRL YB-4239)</name>
    <name type="common">Yeast</name>
    <name type="synonym">Saccharomyces elongisporus</name>
    <dbReference type="NCBI Taxonomy" id="379508"/>
    <lineage>
        <taxon>Eukaryota</taxon>
        <taxon>Fungi</taxon>
        <taxon>Dikarya</taxon>
        <taxon>Ascomycota</taxon>
        <taxon>Saccharomycotina</taxon>
        <taxon>Pichiomycetes</taxon>
        <taxon>Debaryomycetaceae</taxon>
        <taxon>Candida/Lodderomyces clade</taxon>
        <taxon>Lodderomyces</taxon>
    </lineage>
</organism>
<dbReference type="Gene3D" id="3.40.830.10">
    <property type="entry name" value="LigB-like"/>
    <property type="match status" value="1"/>
</dbReference>
<dbReference type="VEuPathDB" id="FungiDB:LELG_05454"/>
<name>A5E765_LODEL</name>
<dbReference type="EMBL" id="CH981533">
    <property type="protein sequence ID" value="EDK47273.1"/>
    <property type="molecule type" value="Genomic_DNA"/>
</dbReference>
<dbReference type="HOGENOM" id="CLU_046582_1_0_1"/>
<evidence type="ECO:0000256" key="3">
    <source>
        <dbReference type="ARBA" id="ARBA00022723"/>
    </source>
</evidence>
<dbReference type="GO" id="GO:0016702">
    <property type="term" value="F:oxidoreductase activity, acting on single donors with incorporation of molecular oxygen, incorporation of two atoms of oxygen"/>
    <property type="evidence" value="ECO:0007669"/>
    <property type="project" value="UniProtKB-ARBA"/>
</dbReference>
<keyword evidence="5" id="KW-0560">Oxidoreductase</keyword>
<comment type="cofactor">
    <cofactor evidence="1">
        <name>Zn(2+)</name>
        <dbReference type="ChEBI" id="CHEBI:29105"/>
    </cofactor>
</comment>
<evidence type="ECO:0000256" key="5">
    <source>
        <dbReference type="ARBA" id="ARBA00023002"/>
    </source>
</evidence>
<dbReference type="KEGG" id="lel:PVL30_004994"/>
<gene>
    <name evidence="7" type="ORF">LELG_05454</name>
</gene>
<proteinExistence type="inferred from homology"/>
<evidence type="ECO:0000256" key="1">
    <source>
        <dbReference type="ARBA" id="ARBA00001947"/>
    </source>
</evidence>
<comment type="similarity">
    <text evidence="2">Belongs to the DODA-type extradiol aromatic ring-opening dioxygenase family.</text>
</comment>
<keyword evidence="8" id="KW-1185">Reference proteome</keyword>
<dbReference type="PANTHER" id="PTHR30096:SF0">
    <property type="entry name" value="4,5-DOPA DIOXYGENASE EXTRADIOL-LIKE PROTEIN"/>
    <property type="match status" value="1"/>
</dbReference>
<keyword evidence="4" id="KW-0862">Zinc</keyword>
<sequence>MNIWSIISLSIAIAASYYYYFHSTKLLNADSTNISKVSDSNNTKMSTTAGVSSVPKTIIKNAHPFPTYFFSHGGPTFMYEDDSFGDKGAWNKIKKIGTQIKQKWKPDFILVVSAHWQSSRPNLIEINRVKNKTLENPLIYDFYGFPNHMYKEEFHSTNDEFIAEAVKQELQANGFESKVVERGIDHGVWVPFKVAFSDYNTQTRPQPEVKGLDVPCPVIQISLTSNDNDFDAHYKLGKVLNYFRENSIWDKRQNKYLSGMVICSGMSVHNLRDLGVAFRMPGGVMPYVKPFNQKLTQLLEQEKGDDLKKGLFNLQLDPLLRKAHPTLEHFLPVVVAGGIADKSGDKIKELYNAELASLGWGIYQVGDSPSVKI</sequence>
<dbReference type="GO" id="GO:0008198">
    <property type="term" value="F:ferrous iron binding"/>
    <property type="evidence" value="ECO:0007669"/>
    <property type="project" value="InterPro"/>
</dbReference>
<dbReference type="Pfam" id="PF02900">
    <property type="entry name" value="LigB"/>
    <property type="match status" value="1"/>
</dbReference>
<dbReference type="Proteomes" id="UP000001996">
    <property type="component" value="Unassembled WGS sequence"/>
</dbReference>
<dbReference type="GO" id="GO:0008270">
    <property type="term" value="F:zinc ion binding"/>
    <property type="evidence" value="ECO:0007669"/>
    <property type="project" value="InterPro"/>
</dbReference>
<dbReference type="OrthoDB" id="7396853at2759"/>
<dbReference type="InterPro" id="IPR014436">
    <property type="entry name" value="Extradiol_dOase_DODA"/>
</dbReference>
<dbReference type="AlphaFoldDB" id="A5E765"/>
<accession>A5E765</accession>
<protein>
    <recommendedName>
        <fullName evidence="6">Extradiol ring-cleavage dioxygenase class III enzyme subunit B domain-containing protein</fullName>
    </recommendedName>
</protein>
<keyword evidence="3" id="KW-0479">Metal-binding</keyword>
<dbReference type="CDD" id="cd07363">
    <property type="entry name" value="45_DOPA_Dioxygenase"/>
    <property type="match status" value="1"/>
</dbReference>
<dbReference type="SUPFAM" id="SSF53213">
    <property type="entry name" value="LigB-like"/>
    <property type="match status" value="1"/>
</dbReference>
<dbReference type="eggNOG" id="ENOG502RYU3">
    <property type="taxonomic scope" value="Eukaryota"/>
</dbReference>
<dbReference type="PANTHER" id="PTHR30096">
    <property type="entry name" value="4,5-DOPA DIOXYGENASE EXTRADIOL-LIKE PROTEIN"/>
    <property type="match status" value="1"/>
</dbReference>
<reference evidence="7 8" key="1">
    <citation type="journal article" date="2009" name="Nature">
        <title>Evolution of pathogenicity and sexual reproduction in eight Candida genomes.</title>
        <authorList>
            <person name="Butler G."/>
            <person name="Rasmussen M.D."/>
            <person name="Lin M.F."/>
            <person name="Santos M.A."/>
            <person name="Sakthikumar S."/>
            <person name="Munro C.A."/>
            <person name="Rheinbay E."/>
            <person name="Grabherr M."/>
            <person name="Forche A."/>
            <person name="Reedy J.L."/>
            <person name="Agrafioti I."/>
            <person name="Arnaud M.B."/>
            <person name="Bates S."/>
            <person name="Brown A.J."/>
            <person name="Brunke S."/>
            <person name="Costanzo M.C."/>
            <person name="Fitzpatrick D.A."/>
            <person name="de Groot P.W."/>
            <person name="Harris D."/>
            <person name="Hoyer L.L."/>
            <person name="Hube B."/>
            <person name="Klis F.M."/>
            <person name="Kodira C."/>
            <person name="Lennard N."/>
            <person name="Logue M.E."/>
            <person name="Martin R."/>
            <person name="Neiman A.M."/>
            <person name="Nikolaou E."/>
            <person name="Quail M.A."/>
            <person name="Quinn J."/>
            <person name="Santos M.C."/>
            <person name="Schmitzberger F.F."/>
            <person name="Sherlock G."/>
            <person name="Shah P."/>
            <person name="Silverstein K.A."/>
            <person name="Skrzypek M.S."/>
            <person name="Soll D."/>
            <person name="Staggs R."/>
            <person name="Stansfield I."/>
            <person name="Stumpf M.P."/>
            <person name="Sudbery P.E."/>
            <person name="Srikantha T."/>
            <person name="Zeng Q."/>
            <person name="Berman J."/>
            <person name="Berriman M."/>
            <person name="Heitman J."/>
            <person name="Gow N.A."/>
            <person name="Lorenz M.C."/>
            <person name="Birren B.W."/>
            <person name="Kellis M."/>
            <person name="Cuomo C.A."/>
        </authorList>
    </citation>
    <scope>NUCLEOTIDE SEQUENCE [LARGE SCALE GENOMIC DNA]</scope>
    <source>
        <strain evidence="8">ATCC 11503 / BCRC 21390 / CBS 2605 / JCM 1781 / NBRC 1676 / NRRL YB-4239</strain>
    </source>
</reference>
<dbReference type="OMA" id="SVIDGFW"/>
<feature type="domain" description="Extradiol ring-cleavage dioxygenase class III enzyme subunit B" evidence="6">
    <location>
        <begin position="67"/>
        <end position="354"/>
    </location>
</feature>
<evidence type="ECO:0000313" key="8">
    <source>
        <dbReference type="Proteomes" id="UP000001996"/>
    </source>
</evidence>
<dbReference type="InterPro" id="IPR004183">
    <property type="entry name" value="Xdiol_dOase_suB"/>
</dbReference>
<dbReference type="InParanoid" id="A5E765"/>
<evidence type="ECO:0000259" key="6">
    <source>
        <dbReference type="Pfam" id="PF02900"/>
    </source>
</evidence>
<dbReference type="GeneID" id="5230446"/>
<evidence type="ECO:0000313" key="7">
    <source>
        <dbReference type="EMBL" id="EDK47273.1"/>
    </source>
</evidence>